<feature type="region of interest" description="Disordered" evidence="1">
    <location>
        <begin position="83"/>
        <end position="154"/>
    </location>
</feature>
<dbReference type="RefSeq" id="WP_092860239.1">
    <property type="nucleotide sequence ID" value="NZ_FOQH01000005.1"/>
</dbReference>
<sequence>MSAYEYKTVAAPRRAGRYRGVAKGAESFARTIEEMLSSEAIDGWEFLRAENLPCEEKHGWLSRRETVFHSVLVFRRVREQVRPAAPAPARDWAEPGFGEPAPAFQRPEPAPAPAPQAQGRAQGVAADPDAAMMRLEPEMRDPAAEGPRLGPADR</sequence>
<keyword evidence="3" id="KW-1185">Reference proteome</keyword>
<proteinExistence type="predicted"/>
<reference evidence="2 3" key="1">
    <citation type="submission" date="2016-10" db="EMBL/GenBank/DDBJ databases">
        <authorList>
            <person name="de Groot N.N."/>
        </authorList>
    </citation>
    <scope>NUCLEOTIDE SEQUENCE [LARGE SCALE GENOMIC DNA]</scope>
    <source>
        <strain evidence="2 3">CGMCC 1.11030</strain>
    </source>
</reference>
<accession>A0A1I3H009</accession>
<gene>
    <name evidence="2" type="ORF">SAMN05216258_105430</name>
</gene>
<dbReference type="OrthoDB" id="7658888at2"/>
<organism evidence="2 3">
    <name type="scientific">Albimonas pacifica</name>
    <dbReference type="NCBI Taxonomy" id="1114924"/>
    <lineage>
        <taxon>Bacteria</taxon>
        <taxon>Pseudomonadati</taxon>
        <taxon>Pseudomonadota</taxon>
        <taxon>Alphaproteobacteria</taxon>
        <taxon>Rhodobacterales</taxon>
        <taxon>Paracoccaceae</taxon>
        <taxon>Albimonas</taxon>
    </lineage>
</organism>
<dbReference type="EMBL" id="FOQH01000005">
    <property type="protein sequence ID" value="SFI28956.1"/>
    <property type="molecule type" value="Genomic_DNA"/>
</dbReference>
<dbReference type="STRING" id="1114924.SAMN05216258_105430"/>
<evidence type="ECO:0000313" key="2">
    <source>
        <dbReference type="EMBL" id="SFI28956.1"/>
    </source>
</evidence>
<evidence type="ECO:0000313" key="3">
    <source>
        <dbReference type="Proteomes" id="UP000199377"/>
    </source>
</evidence>
<dbReference type="Proteomes" id="UP000199377">
    <property type="component" value="Unassembled WGS sequence"/>
</dbReference>
<feature type="compositionally biased region" description="Low complexity" evidence="1">
    <location>
        <begin position="115"/>
        <end position="126"/>
    </location>
</feature>
<evidence type="ECO:0008006" key="4">
    <source>
        <dbReference type="Google" id="ProtNLM"/>
    </source>
</evidence>
<name>A0A1I3H009_9RHOB</name>
<protein>
    <recommendedName>
        <fullName evidence="4">DUF4177 domain-containing protein</fullName>
    </recommendedName>
</protein>
<dbReference type="AlphaFoldDB" id="A0A1I3H009"/>
<evidence type="ECO:0000256" key="1">
    <source>
        <dbReference type="SAM" id="MobiDB-lite"/>
    </source>
</evidence>